<dbReference type="GO" id="GO:0000160">
    <property type="term" value="P:phosphorelay signal transduction system"/>
    <property type="evidence" value="ECO:0007669"/>
    <property type="project" value="InterPro"/>
</dbReference>
<evidence type="ECO:0000313" key="4">
    <source>
        <dbReference type="EMBL" id="BBH22244.1"/>
    </source>
</evidence>
<sequence>MSQTVKLLLVDDEPLALRRIRSFGLAAHGFEIVGEAENGVQALQYVERLKPDIVITDIGMPVMDGLELLQQIQQQPSPPKVVLLTCYEDFGKVQRALRFGAGDYLTKVMLSEEEFVGVLQRTAASIRKEHMENELLVRVLLQELLLSPSEQVLMNLKQAGFAHDIYAITLIRTARRMQEEWMEELADAGRSENQRSYILIRVTPDIWCFYCYSIAREGDTSFYSWYNSTCSRIGDWLRNNGGMEDYAIGASGVYRRLSDLPGAYQQGLALCDAGFYADPGEMIRKEERIEFAAFPPERFRIILAAITSTVGCKDGEELAAQIQAWSDLIGTVFYPAPSQVRQMALAILSQLESFEWEHQEEAGMNKLLARFKQTVDSTLHASILIREMRGLASVLMKRQPNASGSMRKEIKEATRWIAVDFAHIDLTETAKRVNLSPSWFAALFRMETGKSFHDYVQEVRLNQAKELLRGSDLKVYEIAEQVGIPNSRYFSRLFSEFTSSTPLDYRKNERVNRADDRAENTLNRKERRGIQ</sequence>
<dbReference type="SUPFAM" id="SSF46689">
    <property type="entry name" value="Homeodomain-like"/>
    <property type="match status" value="1"/>
</dbReference>
<dbReference type="CDD" id="cd17536">
    <property type="entry name" value="REC_YesN-like"/>
    <property type="match status" value="1"/>
</dbReference>
<protein>
    <submittedName>
        <fullName evidence="4">Uncharacterized protein</fullName>
    </submittedName>
</protein>
<dbReference type="AlphaFoldDB" id="A0A3G9JGH8"/>
<dbReference type="Pfam" id="PF12833">
    <property type="entry name" value="HTH_18"/>
    <property type="match status" value="1"/>
</dbReference>
<dbReference type="EMBL" id="AP019308">
    <property type="protein sequence ID" value="BBH22244.1"/>
    <property type="molecule type" value="Genomic_DNA"/>
</dbReference>
<organism evidence="4 5">
    <name type="scientific">Paenibacillus baekrokdamisoli</name>
    <dbReference type="NCBI Taxonomy" id="1712516"/>
    <lineage>
        <taxon>Bacteria</taxon>
        <taxon>Bacillati</taxon>
        <taxon>Bacillota</taxon>
        <taxon>Bacilli</taxon>
        <taxon>Bacillales</taxon>
        <taxon>Paenibacillaceae</taxon>
        <taxon>Paenibacillus</taxon>
    </lineage>
</organism>
<dbReference type="SUPFAM" id="SSF52172">
    <property type="entry name" value="CheY-like"/>
    <property type="match status" value="1"/>
</dbReference>
<dbReference type="GO" id="GO:0003700">
    <property type="term" value="F:DNA-binding transcription factor activity"/>
    <property type="evidence" value="ECO:0007669"/>
    <property type="project" value="InterPro"/>
</dbReference>
<accession>A0A3G9JGH8</accession>
<proteinExistence type="predicted"/>
<keyword evidence="3" id="KW-0804">Transcription</keyword>
<keyword evidence="1" id="KW-0805">Transcription regulation</keyword>
<name>A0A3G9JGH8_9BACL</name>
<dbReference type="SMART" id="SM00448">
    <property type="entry name" value="REC"/>
    <property type="match status" value="1"/>
</dbReference>
<reference evidence="4 5" key="1">
    <citation type="submission" date="2018-11" db="EMBL/GenBank/DDBJ databases">
        <title>Complete genome sequence of Paenibacillus baekrokdamisoli strain KCTC 33723.</title>
        <authorList>
            <person name="Kang S.W."/>
            <person name="Lee K.C."/>
            <person name="Kim K.K."/>
            <person name="Kim J.S."/>
            <person name="Kim D.S."/>
            <person name="Ko S.H."/>
            <person name="Yang S.H."/>
            <person name="Lee J.S."/>
        </authorList>
    </citation>
    <scope>NUCLEOTIDE SEQUENCE [LARGE SCALE GENOMIC DNA]</scope>
    <source>
        <strain evidence="4 5">KCTC 33723</strain>
    </source>
</reference>
<gene>
    <name evidence="4" type="ORF">Back11_35890</name>
</gene>
<evidence type="ECO:0000256" key="2">
    <source>
        <dbReference type="ARBA" id="ARBA00023125"/>
    </source>
</evidence>
<dbReference type="PROSITE" id="PS00041">
    <property type="entry name" value="HTH_ARAC_FAMILY_1"/>
    <property type="match status" value="1"/>
</dbReference>
<dbReference type="PROSITE" id="PS01124">
    <property type="entry name" value="HTH_ARAC_FAMILY_2"/>
    <property type="match status" value="1"/>
</dbReference>
<dbReference type="PANTHER" id="PTHR43280:SF2">
    <property type="entry name" value="HTH-TYPE TRANSCRIPTIONAL REGULATOR EXSA"/>
    <property type="match status" value="1"/>
</dbReference>
<dbReference type="RefSeq" id="WP_164522853.1">
    <property type="nucleotide sequence ID" value="NZ_AP019308.1"/>
</dbReference>
<dbReference type="InterPro" id="IPR011006">
    <property type="entry name" value="CheY-like_superfamily"/>
</dbReference>
<dbReference type="InterPro" id="IPR018060">
    <property type="entry name" value="HTH_AraC"/>
</dbReference>
<evidence type="ECO:0000313" key="5">
    <source>
        <dbReference type="Proteomes" id="UP000275368"/>
    </source>
</evidence>
<dbReference type="PANTHER" id="PTHR43280">
    <property type="entry name" value="ARAC-FAMILY TRANSCRIPTIONAL REGULATOR"/>
    <property type="match status" value="1"/>
</dbReference>
<dbReference type="Pfam" id="PF00072">
    <property type="entry name" value="Response_reg"/>
    <property type="match status" value="1"/>
</dbReference>
<dbReference type="Gene3D" id="3.40.50.2300">
    <property type="match status" value="1"/>
</dbReference>
<dbReference type="PROSITE" id="PS50110">
    <property type="entry name" value="RESPONSE_REGULATORY"/>
    <property type="match status" value="1"/>
</dbReference>
<dbReference type="KEGG" id="pbk:Back11_35890"/>
<keyword evidence="5" id="KW-1185">Reference proteome</keyword>
<dbReference type="InterPro" id="IPR001789">
    <property type="entry name" value="Sig_transdc_resp-reg_receiver"/>
</dbReference>
<dbReference type="Gene3D" id="1.10.10.60">
    <property type="entry name" value="Homeodomain-like"/>
    <property type="match status" value="2"/>
</dbReference>
<dbReference type="SMART" id="SM00342">
    <property type="entry name" value="HTH_ARAC"/>
    <property type="match status" value="1"/>
</dbReference>
<dbReference type="GO" id="GO:0043565">
    <property type="term" value="F:sequence-specific DNA binding"/>
    <property type="evidence" value="ECO:0007669"/>
    <property type="project" value="InterPro"/>
</dbReference>
<evidence type="ECO:0000256" key="1">
    <source>
        <dbReference type="ARBA" id="ARBA00023015"/>
    </source>
</evidence>
<dbReference type="InterPro" id="IPR009057">
    <property type="entry name" value="Homeodomain-like_sf"/>
</dbReference>
<keyword evidence="2" id="KW-0238">DNA-binding</keyword>
<dbReference type="Proteomes" id="UP000275368">
    <property type="component" value="Chromosome"/>
</dbReference>
<dbReference type="InterPro" id="IPR018062">
    <property type="entry name" value="HTH_AraC-typ_CS"/>
</dbReference>
<evidence type="ECO:0000256" key="3">
    <source>
        <dbReference type="ARBA" id="ARBA00023163"/>
    </source>
</evidence>